<comment type="caution">
    <text evidence="3">The sequence shown here is derived from an EMBL/GenBank/DDBJ whole genome shotgun (WGS) entry which is preliminary data.</text>
</comment>
<dbReference type="Proteomes" id="UP001162164">
    <property type="component" value="Unassembled WGS sequence"/>
</dbReference>
<evidence type="ECO:0000313" key="4">
    <source>
        <dbReference type="Proteomes" id="UP001162164"/>
    </source>
</evidence>
<dbReference type="PROSITE" id="PS50966">
    <property type="entry name" value="ZF_SWIM"/>
    <property type="match status" value="1"/>
</dbReference>
<evidence type="ECO:0000313" key="3">
    <source>
        <dbReference type="EMBL" id="KAJ8980958.1"/>
    </source>
</evidence>
<keyword evidence="1" id="KW-0479">Metal-binding</keyword>
<proteinExistence type="predicted"/>
<gene>
    <name evidence="3" type="ORF">NQ317_001222</name>
</gene>
<dbReference type="InterPro" id="IPR007527">
    <property type="entry name" value="Znf_SWIM"/>
</dbReference>
<keyword evidence="1" id="KW-0863">Zinc-finger</keyword>
<reference evidence="3" key="1">
    <citation type="journal article" date="2023" name="Insect Mol. Biol.">
        <title>Genome sequencing provides insights into the evolution of gene families encoding plant cell wall-degrading enzymes in longhorned beetles.</title>
        <authorList>
            <person name="Shin N.R."/>
            <person name="Okamura Y."/>
            <person name="Kirsch R."/>
            <person name="Pauchet Y."/>
        </authorList>
    </citation>
    <scope>NUCLEOTIDE SEQUENCE</scope>
    <source>
        <strain evidence="3">MMC_N1</strain>
    </source>
</reference>
<evidence type="ECO:0000256" key="1">
    <source>
        <dbReference type="PROSITE-ProRule" id="PRU00325"/>
    </source>
</evidence>
<keyword evidence="4" id="KW-1185">Reference proteome</keyword>
<dbReference type="EMBL" id="JAPWTJ010000218">
    <property type="protein sequence ID" value="KAJ8980958.1"/>
    <property type="molecule type" value="Genomic_DNA"/>
</dbReference>
<organism evidence="3 4">
    <name type="scientific">Molorchus minor</name>
    <dbReference type="NCBI Taxonomy" id="1323400"/>
    <lineage>
        <taxon>Eukaryota</taxon>
        <taxon>Metazoa</taxon>
        <taxon>Ecdysozoa</taxon>
        <taxon>Arthropoda</taxon>
        <taxon>Hexapoda</taxon>
        <taxon>Insecta</taxon>
        <taxon>Pterygota</taxon>
        <taxon>Neoptera</taxon>
        <taxon>Endopterygota</taxon>
        <taxon>Coleoptera</taxon>
        <taxon>Polyphaga</taxon>
        <taxon>Cucujiformia</taxon>
        <taxon>Chrysomeloidea</taxon>
        <taxon>Cerambycidae</taxon>
        <taxon>Lamiinae</taxon>
        <taxon>Monochamini</taxon>
        <taxon>Molorchus</taxon>
    </lineage>
</organism>
<keyword evidence="1" id="KW-0862">Zinc</keyword>
<protein>
    <recommendedName>
        <fullName evidence="2">SWIM-type domain-containing protein</fullName>
    </recommendedName>
</protein>
<evidence type="ECO:0000259" key="2">
    <source>
        <dbReference type="PROSITE" id="PS50966"/>
    </source>
</evidence>
<name>A0ABQ9JRR4_9CUCU</name>
<sequence>MLSLIYLVDFILTKFVNYYEIRLLDAVNNLKCTIKLPPTGLLERITVLSDNIVTLPSELRKDLVYIVNFNALACSCFERITGKMCKHIHWAVEWSATIGEIFVFATESCNSKRKVL</sequence>
<feature type="domain" description="SWIM-type" evidence="2">
    <location>
        <begin position="65"/>
        <end position="96"/>
    </location>
</feature>
<accession>A0ABQ9JRR4</accession>